<dbReference type="Proteomes" id="UP001624684">
    <property type="component" value="Unassembled WGS sequence"/>
</dbReference>
<comment type="subcellular location">
    <subcellularLocation>
        <location evidence="1">Cell membrane</location>
        <topology evidence="1">Multi-pass membrane protein</topology>
    </subcellularLocation>
</comment>
<keyword evidence="5 7" id="KW-1133">Transmembrane helix</keyword>
<dbReference type="RefSeq" id="WP_407068546.1">
    <property type="nucleotide sequence ID" value="NZ_JBJJXE010000001.1"/>
</dbReference>
<dbReference type="PANTHER" id="PTHR43394">
    <property type="entry name" value="ATP-DEPENDENT PERMEASE MDL1, MITOCHONDRIAL"/>
    <property type="match status" value="1"/>
</dbReference>
<feature type="transmembrane region" description="Helical" evidence="7">
    <location>
        <begin position="297"/>
        <end position="323"/>
    </location>
</feature>
<feature type="domain" description="ABC transmembrane type-1" evidence="9">
    <location>
        <begin position="29"/>
        <end position="322"/>
    </location>
</feature>
<feature type="domain" description="ABC transporter" evidence="8">
    <location>
        <begin position="355"/>
        <end position="568"/>
    </location>
</feature>
<comment type="caution">
    <text evidence="10">The sequence shown here is derived from an EMBL/GenBank/DDBJ whole genome shotgun (WGS) entry which is preliminary data.</text>
</comment>
<dbReference type="GO" id="GO:0005524">
    <property type="term" value="F:ATP binding"/>
    <property type="evidence" value="ECO:0007669"/>
    <property type="project" value="UniProtKB-KW"/>
</dbReference>
<evidence type="ECO:0000256" key="1">
    <source>
        <dbReference type="ARBA" id="ARBA00004651"/>
    </source>
</evidence>
<dbReference type="InterPro" id="IPR039421">
    <property type="entry name" value="Type_1_exporter"/>
</dbReference>
<keyword evidence="11" id="KW-1185">Reference proteome</keyword>
<accession>A0ABW8U911</accession>
<evidence type="ECO:0000256" key="5">
    <source>
        <dbReference type="ARBA" id="ARBA00022989"/>
    </source>
</evidence>
<dbReference type="SUPFAM" id="SSF52540">
    <property type="entry name" value="P-loop containing nucleoside triphosphate hydrolases"/>
    <property type="match status" value="1"/>
</dbReference>
<evidence type="ECO:0000256" key="4">
    <source>
        <dbReference type="ARBA" id="ARBA00022840"/>
    </source>
</evidence>
<evidence type="ECO:0000259" key="9">
    <source>
        <dbReference type="PROSITE" id="PS50929"/>
    </source>
</evidence>
<dbReference type="InterPro" id="IPR003439">
    <property type="entry name" value="ABC_transporter-like_ATP-bd"/>
</dbReference>
<gene>
    <name evidence="10" type="ORF">ACJHVH_01915</name>
</gene>
<dbReference type="InterPro" id="IPR017871">
    <property type="entry name" value="ABC_transporter-like_CS"/>
</dbReference>
<evidence type="ECO:0000313" key="10">
    <source>
        <dbReference type="EMBL" id="MFL1731760.1"/>
    </source>
</evidence>
<evidence type="ECO:0000313" key="11">
    <source>
        <dbReference type="Proteomes" id="UP001624684"/>
    </source>
</evidence>
<reference evidence="10 11" key="1">
    <citation type="submission" date="2024-11" db="EMBL/GenBank/DDBJ databases">
        <title>First Report of Moraxella oculi in Brazil in an Infectious Bovine Keratoconjunctivitis Outbreak.</title>
        <authorList>
            <person name="Carvalho C.V."/>
            <person name="Domingues R."/>
            <person name="Coutinho C."/>
            <person name="Honorio N.T.B.S."/>
            <person name="Faza D.R.L.R."/>
            <person name="Carvalho W.A."/>
            <person name="Machado A.B.F."/>
            <person name="Martins M.F."/>
            <person name="Gaspar E.B."/>
        </authorList>
    </citation>
    <scope>NUCLEOTIDE SEQUENCE [LARGE SCALE GENOMIC DNA]</scope>
    <source>
        <strain evidence="10 11">2117LE</strain>
    </source>
</reference>
<dbReference type="PANTHER" id="PTHR43394:SF1">
    <property type="entry name" value="ATP-BINDING CASSETTE SUB-FAMILY B MEMBER 10, MITOCHONDRIAL"/>
    <property type="match status" value="1"/>
</dbReference>
<protein>
    <submittedName>
        <fullName evidence="10">Amino acid ABC transporter ATP-binding/permease protein</fullName>
    </submittedName>
</protein>
<sequence>MDNKTKTSHQFRLRELFLSQKFLWLIAWLLGVATVLSVLGLVMLAGWFITMAGVAGVLAVGSHAFNYLMPSAIIRGFAIVRTFARYGDLMVSHHAVFGLLKELRVKFFAHWATLPLLLRVQKGGSSETMQRLVRDIDTLNEFPLRVVSPFVVAVVAVAVLSFMVLLIFPNAIMAVFFMVLSLMISMMVLNKGMSLAGQESRLVALRKNSLLNTLPALTSLMTWGRWTDHVRKLDSYDDEYHALTLKVLKNKRNAQALIQICVAVAMVLLLMIAGKVFEQGVVPFSMDNLNTHVAPNPAIVLALTLGMFGLMEIVSVLVTEPLAYGRSIHAKKRINDLLSDASTMTKQPIDYLPSIILSNLSVKMPSAVIGVEGINAHLTPTKPTLIIGASGVGKSTLLSTIAGEVPRIEGDILVCCDELCGIDIEQVDFGKSLGLLGQNVDIFDQTLADNLRLGKPSATDDELWAVLEKVNLSEWAKEQPQALQTPLGEYGMGISGGQSRRVALARLLLSPKKVLLLDEPFAGLDATTRQIVWDSLVKMQKSGDIGVLAISTHQIWEEMREVEVLRLG</sequence>
<dbReference type="PROSITE" id="PS50893">
    <property type="entry name" value="ABC_TRANSPORTER_2"/>
    <property type="match status" value="1"/>
</dbReference>
<dbReference type="PROSITE" id="PS50929">
    <property type="entry name" value="ABC_TM1F"/>
    <property type="match status" value="1"/>
</dbReference>
<feature type="transmembrane region" description="Helical" evidence="7">
    <location>
        <begin position="142"/>
        <end position="165"/>
    </location>
</feature>
<organism evidence="10 11">
    <name type="scientific">Moraxella oculi</name>
    <dbReference type="NCBI Taxonomy" id="2940516"/>
    <lineage>
        <taxon>Bacteria</taxon>
        <taxon>Pseudomonadati</taxon>
        <taxon>Pseudomonadota</taxon>
        <taxon>Gammaproteobacteria</taxon>
        <taxon>Moraxellales</taxon>
        <taxon>Moraxellaceae</taxon>
        <taxon>Moraxella</taxon>
    </lineage>
</organism>
<keyword evidence="2 7" id="KW-0812">Transmembrane</keyword>
<dbReference type="EMBL" id="JBJJXE010000001">
    <property type="protein sequence ID" value="MFL1731760.1"/>
    <property type="molecule type" value="Genomic_DNA"/>
</dbReference>
<dbReference type="Pfam" id="PF00005">
    <property type="entry name" value="ABC_tran"/>
    <property type="match status" value="1"/>
</dbReference>
<feature type="transmembrane region" description="Helical" evidence="7">
    <location>
        <begin position="21"/>
        <end position="41"/>
    </location>
</feature>
<dbReference type="InterPro" id="IPR011527">
    <property type="entry name" value="ABC1_TM_dom"/>
</dbReference>
<feature type="transmembrane region" description="Helical" evidence="7">
    <location>
        <begin position="47"/>
        <end position="68"/>
    </location>
</feature>
<proteinExistence type="predicted"/>
<dbReference type="Gene3D" id="3.40.50.300">
    <property type="entry name" value="P-loop containing nucleotide triphosphate hydrolases"/>
    <property type="match status" value="1"/>
</dbReference>
<dbReference type="SMART" id="SM00382">
    <property type="entry name" value="AAA"/>
    <property type="match status" value="1"/>
</dbReference>
<dbReference type="SUPFAM" id="SSF90123">
    <property type="entry name" value="ABC transporter transmembrane region"/>
    <property type="match status" value="1"/>
</dbReference>
<evidence type="ECO:0000256" key="2">
    <source>
        <dbReference type="ARBA" id="ARBA00022692"/>
    </source>
</evidence>
<keyword evidence="3" id="KW-0547">Nucleotide-binding</keyword>
<evidence type="ECO:0000256" key="3">
    <source>
        <dbReference type="ARBA" id="ARBA00022741"/>
    </source>
</evidence>
<name>A0ABW8U911_9GAMM</name>
<dbReference type="PROSITE" id="PS00211">
    <property type="entry name" value="ABC_TRANSPORTER_1"/>
    <property type="match status" value="1"/>
</dbReference>
<feature type="transmembrane region" description="Helical" evidence="7">
    <location>
        <begin position="171"/>
        <end position="189"/>
    </location>
</feature>
<dbReference type="InterPro" id="IPR036640">
    <property type="entry name" value="ABC1_TM_sf"/>
</dbReference>
<evidence type="ECO:0000259" key="8">
    <source>
        <dbReference type="PROSITE" id="PS50893"/>
    </source>
</evidence>
<keyword evidence="6 7" id="KW-0472">Membrane</keyword>
<dbReference type="InterPro" id="IPR027417">
    <property type="entry name" value="P-loop_NTPase"/>
</dbReference>
<dbReference type="Gene3D" id="1.20.1560.10">
    <property type="entry name" value="ABC transporter type 1, transmembrane domain"/>
    <property type="match status" value="1"/>
</dbReference>
<evidence type="ECO:0000256" key="6">
    <source>
        <dbReference type="ARBA" id="ARBA00023136"/>
    </source>
</evidence>
<evidence type="ECO:0000256" key="7">
    <source>
        <dbReference type="SAM" id="Phobius"/>
    </source>
</evidence>
<keyword evidence="4 10" id="KW-0067">ATP-binding</keyword>
<feature type="transmembrane region" description="Helical" evidence="7">
    <location>
        <begin position="256"/>
        <end position="277"/>
    </location>
</feature>
<dbReference type="InterPro" id="IPR003593">
    <property type="entry name" value="AAA+_ATPase"/>
</dbReference>